<reference evidence="4" key="2">
    <citation type="submission" date="2015-01" db="EMBL/GenBank/DDBJ databases">
        <title>Evolutionary Origins and Diversification of the Mycorrhizal Mutualists.</title>
        <authorList>
            <consortium name="DOE Joint Genome Institute"/>
            <consortium name="Mycorrhizal Genomics Consortium"/>
            <person name="Kohler A."/>
            <person name="Kuo A."/>
            <person name="Nagy L.G."/>
            <person name="Floudas D."/>
            <person name="Copeland A."/>
            <person name="Barry K.W."/>
            <person name="Cichocki N."/>
            <person name="Veneault-Fourrey C."/>
            <person name="LaButti K."/>
            <person name="Lindquist E.A."/>
            <person name="Lipzen A."/>
            <person name="Lundell T."/>
            <person name="Morin E."/>
            <person name="Murat C."/>
            <person name="Riley R."/>
            <person name="Ohm R."/>
            <person name="Sun H."/>
            <person name="Tunlid A."/>
            <person name="Henrissat B."/>
            <person name="Grigoriev I.V."/>
            <person name="Hibbett D.S."/>
            <person name="Martin F."/>
        </authorList>
    </citation>
    <scope>NUCLEOTIDE SEQUENCE [LARGE SCALE GENOMIC DNA]</scope>
    <source>
        <strain evidence="4">F 1598</strain>
    </source>
</reference>
<feature type="compositionally biased region" description="Polar residues" evidence="1">
    <location>
        <begin position="604"/>
        <end position="624"/>
    </location>
</feature>
<feature type="transmembrane region" description="Helical" evidence="2">
    <location>
        <begin position="165"/>
        <end position="191"/>
    </location>
</feature>
<dbReference type="OrthoDB" id="2575061at2759"/>
<protein>
    <recommendedName>
        <fullName evidence="5">Proteophosphoglycan ppg4</fullName>
    </recommendedName>
</protein>
<feature type="compositionally biased region" description="Low complexity" evidence="1">
    <location>
        <begin position="732"/>
        <end position="744"/>
    </location>
</feature>
<sequence>MSRQQPIGSNSASESPTGQSSLGTSPTDPRAEGSEVPSSPSPHHRASESDSGYPSWLPKRPPPPAPTSTFQSSAHSEPFVGGRKPTPRSVRIINVQNSSQGERREPTDQTRGHARVWSRATGVGMSPTVFGSAAGLPYVPRPRFRTTALHPELLQSPSLRARIQFFLLPFVVFAHIPLQTFFDFNAVFILLQVAKFPNPEASGVPGSGRNWALGAAAYIACWATWILVVCIVYEFVYSFYRRWRVKRPFVAPLYLSSSANNCVSMTSYTNFCFLRHIRHSAFSGETGSFHDGIAETFWFYSQNLPTVALLLPRAGLCLALLFAFSSPQPNYVALIDAGFGQRDDTFFRGDNGTLTNYARGVLIANAAWTAWRALVLLCSWVGLWIVSGQVCAGFCGPRYRWEEEQAEKRASSIADNDSEADAIPWNWREGTQLRVQEAFDFCLTVRPSSRWGVMKKEVSDANQLPPVSHSPAFDGMEQVMAAVGFPSSPPPARRGVLSEDLFETPKDEIPPAELSAIFPKTARMSSREKDVAGPSGPLMSLPYPFSGYKAQRSSDDQVPFPPSPGHTESAVEESEGVGEEYDAGAEGEEGEEEEEQAMVGSEEPSSQSQGRTSGSMSSLGQPVSSRYPFQFRHPVRGHSRGHSMSSAGASHLTPLSHSRSHSHSQSYSSPSVHSGSTNSRSSGQRSSDSPGSPESSSVAPGSPLSASSFGSHIPMPPRHPQRTRGRARAGTVPSDSPSSPQPVVFPRAAGASRVRTDSELEASEAFETPQPDLADNEEYSDEEAPIERPIPESPHEAAEGEDHIGLLSAAPSPRTSFIGLSHRPSNLSRRSRTSRSSGSSSRSRTGSAISGSKNGSSARSRAQSLIHSIGAASRSSLELVQTSARLRANSSMARLEEDLVYHSDGPSQPSSPSASNENHTFGHPMFAPPQSAEDRIEEVPRQSSNISVIVTPSEPPTQGEASSNQQELAEATEQPIPSGTSLVPSTSGSPVVDTATQEGTSGAIGSTDST</sequence>
<feature type="compositionally biased region" description="Basic and acidic residues" evidence="1">
    <location>
        <begin position="101"/>
        <end position="111"/>
    </location>
</feature>
<feature type="compositionally biased region" description="Polar residues" evidence="1">
    <location>
        <begin position="975"/>
        <end position="1010"/>
    </location>
</feature>
<dbReference type="AlphaFoldDB" id="A0A0C3BNC5"/>
<keyword evidence="2" id="KW-0472">Membrane</keyword>
<proteinExistence type="predicted"/>
<feature type="compositionally biased region" description="Basic and acidic residues" evidence="1">
    <location>
        <begin position="785"/>
        <end position="804"/>
    </location>
</feature>
<organism evidence="3 4">
    <name type="scientific">Piloderma croceum (strain F 1598)</name>
    <dbReference type="NCBI Taxonomy" id="765440"/>
    <lineage>
        <taxon>Eukaryota</taxon>
        <taxon>Fungi</taxon>
        <taxon>Dikarya</taxon>
        <taxon>Basidiomycota</taxon>
        <taxon>Agaricomycotina</taxon>
        <taxon>Agaricomycetes</taxon>
        <taxon>Agaricomycetidae</taxon>
        <taxon>Atheliales</taxon>
        <taxon>Atheliaceae</taxon>
        <taxon>Piloderma</taxon>
    </lineage>
</organism>
<feature type="region of interest" description="Disordered" evidence="1">
    <location>
        <begin position="543"/>
        <end position="865"/>
    </location>
</feature>
<dbReference type="Proteomes" id="UP000054166">
    <property type="component" value="Unassembled WGS sequence"/>
</dbReference>
<feature type="compositionally biased region" description="Polar residues" evidence="1">
    <location>
        <begin position="905"/>
        <end position="919"/>
    </location>
</feature>
<feature type="compositionally biased region" description="Low complexity" evidence="1">
    <location>
        <begin position="834"/>
        <end position="847"/>
    </location>
</feature>
<feature type="region of interest" description="Disordered" evidence="1">
    <location>
        <begin position="1"/>
        <end position="114"/>
    </location>
</feature>
<evidence type="ECO:0000256" key="2">
    <source>
        <dbReference type="SAM" id="Phobius"/>
    </source>
</evidence>
<dbReference type="STRING" id="765440.A0A0C3BNC5"/>
<feature type="region of interest" description="Disordered" evidence="1">
    <location>
        <begin position="897"/>
        <end position="1010"/>
    </location>
</feature>
<feature type="compositionally biased region" description="Polar residues" evidence="1">
    <location>
        <begin position="848"/>
        <end position="865"/>
    </location>
</feature>
<evidence type="ECO:0000256" key="1">
    <source>
        <dbReference type="SAM" id="MobiDB-lite"/>
    </source>
</evidence>
<reference evidence="3 4" key="1">
    <citation type="submission" date="2014-04" db="EMBL/GenBank/DDBJ databases">
        <authorList>
            <consortium name="DOE Joint Genome Institute"/>
            <person name="Kuo A."/>
            <person name="Tarkka M."/>
            <person name="Buscot F."/>
            <person name="Kohler A."/>
            <person name="Nagy L.G."/>
            <person name="Floudas D."/>
            <person name="Copeland A."/>
            <person name="Barry K.W."/>
            <person name="Cichocki N."/>
            <person name="Veneault-Fourrey C."/>
            <person name="LaButti K."/>
            <person name="Lindquist E.A."/>
            <person name="Lipzen A."/>
            <person name="Lundell T."/>
            <person name="Morin E."/>
            <person name="Murat C."/>
            <person name="Sun H."/>
            <person name="Tunlid A."/>
            <person name="Henrissat B."/>
            <person name="Grigoriev I.V."/>
            <person name="Hibbett D.S."/>
            <person name="Martin F."/>
            <person name="Nordberg H.P."/>
            <person name="Cantor M.N."/>
            <person name="Hua S.X."/>
        </authorList>
    </citation>
    <scope>NUCLEOTIDE SEQUENCE [LARGE SCALE GENOMIC DNA]</scope>
    <source>
        <strain evidence="3 4">F 1598</strain>
    </source>
</reference>
<dbReference type="EMBL" id="KN832978">
    <property type="protein sequence ID" value="KIM87983.1"/>
    <property type="molecule type" value="Genomic_DNA"/>
</dbReference>
<dbReference type="HOGENOM" id="CLU_003972_0_0_1"/>
<accession>A0A0C3BNC5</accession>
<evidence type="ECO:0000313" key="3">
    <source>
        <dbReference type="EMBL" id="KIM87983.1"/>
    </source>
</evidence>
<feature type="compositionally biased region" description="Acidic residues" evidence="1">
    <location>
        <begin position="774"/>
        <end position="784"/>
    </location>
</feature>
<feature type="compositionally biased region" description="Low complexity" evidence="1">
    <location>
        <begin position="650"/>
        <end position="703"/>
    </location>
</feature>
<feature type="compositionally biased region" description="Acidic residues" evidence="1">
    <location>
        <begin position="570"/>
        <end position="596"/>
    </location>
</feature>
<name>A0A0C3BNC5_PILCF</name>
<keyword evidence="2" id="KW-1133">Transmembrane helix</keyword>
<feature type="compositionally biased region" description="Polar residues" evidence="1">
    <location>
        <begin position="941"/>
        <end position="950"/>
    </location>
</feature>
<keyword evidence="2" id="KW-0812">Transmembrane</keyword>
<feature type="transmembrane region" description="Helical" evidence="2">
    <location>
        <begin position="211"/>
        <end position="237"/>
    </location>
</feature>
<evidence type="ECO:0000313" key="4">
    <source>
        <dbReference type="Proteomes" id="UP000054166"/>
    </source>
</evidence>
<feature type="compositionally biased region" description="Polar residues" evidence="1">
    <location>
        <begin position="1"/>
        <end position="27"/>
    </location>
</feature>
<gene>
    <name evidence="3" type="ORF">PILCRDRAFT_267461</name>
</gene>
<evidence type="ECO:0008006" key="5">
    <source>
        <dbReference type="Google" id="ProtNLM"/>
    </source>
</evidence>
<keyword evidence="4" id="KW-1185">Reference proteome</keyword>
<dbReference type="InParanoid" id="A0A0C3BNC5"/>